<keyword evidence="1" id="KW-0732">Signal</keyword>
<comment type="caution">
    <text evidence="2">The sequence shown here is derived from an EMBL/GenBank/DDBJ whole genome shotgun (WGS) entry which is preliminary data.</text>
</comment>
<organism evidence="2 3">
    <name type="scientific">Chelativorans salis</name>
    <dbReference type="NCBI Taxonomy" id="2978478"/>
    <lineage>
        <taxon>Bacteria</taxon>
        <taxon>Pseudomonadati</taxon>
        <taxon>Pseudomonadota</taxon>
        <taxon>Alphaproteobacteria</taxon>
        <taxon>Hyphomicrobiales</taxon>
        <taxon>Phyllobacteriaceae</taxon>
        <taxon>Chelativorans</taxon>
    </lineage>
</organism>
<keyword evidence="3" id="KW-1185">Reference proteome</keyword>
<dbReference type="EMBL" id="JAOCZP010000005">
    <property type="protein sequence ID" value="MCT7376795.1"/>
    <property type="molecule type" value="Genomic_DNA"/>
</dbReference>
<gene>
    <name evidence="2" type="ORF">N5A92_17320</name>
</gene>
<feature type="chain" id="PRO_5046585473" evidence="1">
    <location>
        <begin position="24"/>
        <end position="98"/>
    </location>
</feature>
<evidence type="ECO:0000256" key="1">
    <source>
        <dbReference type="SAM" id="SignalP"/>
    </source>
</evidence>
<proteinExistence type="predicted"/>
<dbReference type="RefSeq" id="WP_260904990.1">
    <property type="nucleotide sequence ID" value="NZ_JAOCZP010000005.1"/>
</dbReference>
<feature type="signal peptide" evidence="1">
    <location>
        <begin position="1"/>
        <end position="23"/>
    </location>
</feature>
<dbReference type="Proteomes" id="UP001320831">
    <property type="component" value="Unassembled WGS sequence"/>
</dbReference>
<name>A0ABT2LQG8_9HYPH</name>
<protein>
    <submittedName>
        <fullName evidence="2">Uncharacterized protein</fullName>
    </submittedName>
</protein>
<evidence type="ECO:0000313" key="2">
    <source>
        <dbReference type="EMBL" id="MCT7376795.1"/>
    </source>
</evidence>
<accession>A0ABT2LQG8</accession>
<reference evidence="2 3" key="1">
    <citation type="submission" date="2022-09" db="EMBL/GenBank/DDBJ databases">
        <title>Chelativorans salina sp. nov., a novel slightly halophilic bacterium isolated from a saline lake sediment enrichment.</title>
        <authorList>
            <person name="Gao L."/>
            <person name="Fang B.-Z."/>
            <person name="Li W.-J."/>
        </authorList>
    </citation>
    <scope>NUCLEOTIDE SEQUENCE [LARGE SCALE GENOMIC DNA]</scope>
    <source>
        <strain evidence="2 3">EGI FJ00035</strain>
    </source>
</reference>
<evidence type="ECO:0000313" key="3">
    <source>
        <dbReference type="Proteomes" id="UP001320831"/>
    </source>
</evidence>
<sequence>MRKIILLTSTLAMLGLGLGGASAYNASDDFGVSDQNDLPISMKRNHAGISDSGLVTSSTGASTVTLGYPAGTRIGRVNRGYNASDDFGFSSQNDLPVR</sequence>